<dbReference type="PATRIC" id="fig|1618650.3.peg.599"/>
<dbReference type="EMBL" id="LCRM01000063">
    <property type="protein sequence ID" value="KKW34745.1"/>
    <property type="molecule type" value="Genomic_DNA"/>
</dbReference>
<proteinExistence type="inferred from homology"/>
<feature type="domain" description="Ribosomal protein L9" evidence="8">
    <location>
        <begin position="1"/>
        <end position="47"/>
    </location>
</feature>
<dbReference type="InterPro" id="IPR036935">
    <property type="entry name" value="Ribosomal_bL9_N_sf"/>
</dbReference>
<dbReference type="InterPro" id="IPR020069">
    <property type="entry name" value="Ribosomal_bL9_C"/>
</dbReference>
<dbReference type="InterPro" id="IPR020070">
    <property type="entry name" value="Ribosomal_bL9_N"/>
</dbReference>
<evidence type="ECO:0000313" key="10">
    <source>
        <dbReference type="EMBL" id="KKW34745.1"/>
    </source>
</evidence>
<protein>
    <recommendedName>
        <fullName evidence="6 7">Large ribosomal subunit protein bL9</fullName>
    </recommendedName>
</protein>
<evidence type="ECO:0000256" key="3">
    <source>
        <dbReference type="ARBA" id="ARBA00022884"/>
    </source>
</evidence>
<dbReference type="GO" id="GO:1990904">
    <property type="term" value="C:ribonucleoprotein complex"/>
    <property type="evidence" value="ECO:0007669"/>
    <property type="project" value="UniProtKB-KW"/>
</dbReference>
<dbReference type="HAMAP" id="MF_00503">
    <property type="entry name" value="Ribosomal_bL9"/>
    <property type="match status" value="1"/>
</dbReference>
<dbReference type="Proteomes" id="UP000034290">
    <property type="component" value="Unassembled WGS sequence"/>
</dbReference>
<dbReference type="InterPro" id="IPR000244">
    <property type="entry name" value="Ribosomal_bL9"/>
</dbReference>
<evidence type="ECO:0000256" key="6">
    <source>
        <dbReference type="ARBA" id="ARBA00035292"/>
    </source>
</evidence>
<dbReference type="SUPFAM" id="SSF55653">
    <property type="entry name" value="Ribosomal protein L9 C-domain"/>
    <property type="match status" value="1"/>
</dbReference>
<gene>
    <name evidence="7" type="primary">rplI</name>
    <name evidence="10" type="ORF">UY81_C0063G0004</name>
</gene>
<dbReference type="InterPro" id="IPR036791">
    <property type="entry name" value="Ribosomal_bL9_C_sf"/>
</dbReference>
<dbReference type="GO" id="GO:0006412">
    <property type="term" value="P:translation"/>
    <property type="evidence" value="ECO:0007669"/>
    <property type="project" value="UniProtKB-UniRule"/>
</dbReference>
<comment type="function">
    <text evidence="7">Binds to the 23S rRNA.</text>
</comment>
<dbReference type="GO" id="GO:0005840">
    <property type="term" value="C:ribosome"/>
    <property type="evidence" value="ECO:0007669"/>
    <property type="project" value="UniProtKB-KW"/>
</dbReference>
<comment type="similarity">
    <text evidence="1 7">Belongs to the bacterial ribosomal protein bL9 family.</text>
</comment>
<evidence type="ECO:0000313" key="11">
    <source>
        <dbReference type="Proteomes" id="UP000034290"/>
    </source>
</evidence>
<dbReference type="AlphaFoldDB" id="A0A0G1XUZ4"/>
<evidence type="ECO:0000256" key="7">
    <source>
        <dbReference type="HAMAP-Rule" id="MF_00503"/>
    </source>
</evidence>
<accession>A0A0G1XUZ4</accession>
<evidence type="ECO:0000256" key="1">
    <source>
        <dbReference type="ARBA" id="ARBA00010605"/>
    </source>
</evidence>
<evidence type="ECO:0000259" key="8">
    <source>
        <dbReference type="Pfam" id="PF01281"/>
    </source>
</evidence>
<evidence type="ECO:0000259" key="9">
    <source>
        <dbReference type="Pfam" id="PF03948"/>
    </source>
</evidence>
<evidence type="ECO:0000256" key="2">
    <source>
        <dbReference type="ARBA" id="ARBA00022730"/>
    </source>
</evidence>
<dbReference type="Gene3D" id="3.10.430.100">
    <property type="entry name" value="Ribosomal protein L9, C-terminal domain"/>
    <property type="match status" value="1"/>
</dbReference>
<dbReference type="Gene3D" id="3.40.5.10">
    <property type="entry name" value="Ribosomal protein L9, N-terminal domain"/>
    <property type="match status" value="1"/>
</dbReference>
<feature type="domain" description="Large ribosomal subunit protein bL9 C-terminal" evidence="9">
    <location>
        <begin position="71"/>
        <end position="135"/>
    </location>
</feature>
<comment type="caution">
    <text evidence="10">The sequence shown here is derived from an EMBL/GenBank/DDBJ whole genome shotgun (WGS) entry which is preliminary data.</text>
</comment>
<dbReference type="InterPro" id="IPR020594">
    <property type="entry name" value="Ribosomal_bL9_bac/chp"/>
</dbReference>
<dbReference type="NCBIfam" id="TIGR00158">
    <property type="entry name" value="L9"/>
    <property type="match status" value="1"/>
</dbReference>
<keyword evidence="5 7" id="KW-0687">Ribonucleoprotein</keyword>
<dbReference type="GO" id="GO:0003735">
    <property type="term" value="F:structural constituent of ribosome"/>
    <property type="evidence" value="ECO:0007669"/>
    <property type="project" value="InterPro"/>
</dbReference>
<dbReference type="Pfam" id="PF01281">
    <property type="entry name" value="Ribosomal_L9_N"/>
    <property type="match status" value="1"/>
</dbReference>
<organism evidence="10 11">
    <name type="scientific">Candidatus Giovannonibacteria bacterium GW2011_GWA2_53_7</name>
    <dbReference type="NCBI Taxonomy" id="1618650"/>
    <lineage>
        <taxon>Bacteria</taxon>
        <taxon>Candidatus Giovannoniibacteriota</taxon>
    </lineage>
</organism>
<dbReference type="GO" id="GO:0019843">
    <property type="term" value="F:rRNA binding"/>
    <property type="evidence" value="ECO:0007669"/>
    <property type="project" value="UniProtKB-UniRule"/>
</dbReference>
<dbReference type="InterPro" id="IPR009027">
    <property type="entry name" value="Ribosomal_bL9/RNase_H1_N"/>
</dbReference>
<dbReference type="Pfam" id="PF03948">
    <property type="entry name" value="Ribosomal_L9_C"/>
    <property type="match status" value="1"/>
</dbReference>
<sequence>MKIILLQEVRKIGRRHEEKIVADGYGRNYLLARKLAILATPENLKKLNAWRARQSGEDKLQIELLERGLSQLTGVVVTIQAKANAEGHLFAGLHRETVVEALQKQKHLALPADTLQLEQPIKTIGDHQIAVKVGEMTGQFILRVEAIET</sequence>
<dbReference type="SUPFAM" id="SSF55658">
    <property type="entry name" value="L9 N-domain-like"/>
    <property type="match status" value="1"/>
</dbReference>
<reference evidence="10 11" key="1">
    <citation type="journal article" date="2015" name="Nature">
        <title>rRNA introns, odd ribosomes, and small enigmatic genomes across a large radiation of phyla.</title>
        <authorList>
            <person name="Brown C.T."/>
            <person name="Hug L.A."/>
            <person name="Thomas B.C."/>
            <person name="Sharon I."/>
            <person name="Castelle C.J."/>
            <person name="Singh A."/>
            <person name="Wilkins M.J."/>
            <person name="Williams K.H."/>
            <person name="Banfield J.F."/>
        </authorList>
    </citation>
    <scope>NUCLEOTIDE SEQUENCE [LARGE SCALE GENOMIC DNA]</scope>
</reference>
<evidence type="ECO:0000256" key="4">
    <source>
        <dbReference type="ARBA" id="ARBA00022980"/>
    </source>
</evidence>
<keyword evidence="3 7" id="KW-0694">RNA-binding</keyword>
<evidence type="ECO:0000256" key="5">
    <source>
        <dbReference type="ARBA" id="ARBA00023274"/>
    </source>
</evidence>
<dbReference type="PANTHER" id="PTHR21368">
    <property type="entry name" value="50S RIBOSOMAL PROTEIN L9"/>
    <property type="match status" value="1"/>
</dbReference>
<keyword evidence="4 7" id="KW-0689">Ribosomal protein</keyword>
<name>A0A0G1XUZ4_9BACT</name>
<keyword evidence="2 7" id="KW-0699">rRNA-binding</keyword>